<accession>A0A853L2L7</accession>
<protein>
    <recommendedName>
        <fullName evidence="3">Ribosomal protein S1</fullName>
    </recommendedName>
</protein>
<name>A0A853L2L7_9PROT</name>
<gene>
    <name evidence="1" type="ORF">TH4_05470</name>
</gene>
<evidence type="ECO:0008006" key="3">
    <source>
        <dbReference type="Google" id="ProtNLM"/>
    </source>
</evidence>
<comment type="caution">
    <text evidence="1">The sequence shown here is derived from an EMBL/GenBank/DDBJ whole genome shotgun (WGS) entry which is preliminary data.</text>
</comment>
<evidence type="ECO:0000313" key="2">
    <source>
        <dbReference type="Proteomes" id="UP000094009"/>
    </source>
</evidence>
<sequence length="86" mass="9665">MKVTVNIDCTPEEARTFFGLPDVQPMQKAMMQDIEDRMKANLAAMDPETMLNTWLPQGIQNWEQLQKAFWGQFNAGTGGTGDKDKG</sequence>
<dbReference type="AlphaFoldDB" id="A0A853L2L7"/>
<dbReference type="InterPro" id="IPR045502">
    <property type="entry name" value="DUF6489"/>
</dbReference>
<evidence type="ECO:0000313" key="1">
    <source>
        <dbReference type="EMBL" id="OAZ10991.1"/>
    </source>
</evidence>
<dbReference type="EMBL" id="JPVZ01000002">
    <property type="protein sequence ID" value="OAZ10991.1"/>
    <property type="molecule type" value="Genomic_DNA"/>
</dbReference>
<reference evidence="1 2" key="1">
    <citation type="submission" date="2014-07" db="EMBL/GenBank/DDBJ databases">
        <title>Draft genome sequence of Thalassospira tepidiphila 1-1B.</title>
        <authorList>
            <person name="Lai Q."/>
            <person name="Shao Z."/>
        </authorList>
    </citation>
    <scope>NUCLEOTIDE SEQUENCE [LARGE SCALE GENOMIC DNA]</scope>
    <source>
        <strain evidence="1 2">MCCC 1A03514</strain>
    </source>
</reference>
<organism evidence="1 2">
    <name type="scientific">Thalassospira tepidiphila MCCC 1A03514</name>
    <dbReference type="NCBI Taxonomy" id="1177930"/>
    <lineage>
        <taxon>Bacteria</taxon>
        <taxon>Pseudomonadati</taxon>
        <taxon>Pseudomonadota</taxon>
        <taxon>Alphaproteobacteria</taxon>
        <taxon>Rhodospirillales</taxon>
        <taxon>Thalassospiraceae</taxon>
        <taxon>Thalassospira</taxon>
    </lineage>
</organism>
<dbReference type="RefSeq" id="WP_008888754.1">
    <property type="nucleotide sequence ID" value="NZ_JPVZ01000002.1"/>
</dbReference>
<dbReference type="Pfam" id="PF20099">
    <property type="entry name" value="DUF6489"/>
    <property type="match status" value="1"/>
</dbReference>
<proteinExistence type="predicted"/>
<dbReference type="Proteomes" id="UP000094009">
    <property type="component" value="Unassembled WGS sequence"/>
</dbReference>